<keyword evidence="6" id="KW-0670">Pyruvate</keyword>
<dbReference type="CDD" id="cd01449">
    <property type="entry name" value="TST_Repeat_2"/>
    <property type="match status" value="1"/>
</dbReference>
<dbReference type="PANTHER" id="PTHR11364:SF27">
    <property type="entry name" value="SULFURTRANSFERASE"/>
    <property type="match status" value="1"/>
</dbReference>
<feature type="domain" description="Rhodanese" evidence="5">
    <location>
        <begin position="17"/>
        <end position="134"/>
    </location>
</feature>
<protein>
    <recommendedName>
        <fullName evidence="3">Sulfurtransferase</fullName>
    </recommendedName>
</protein>
<reference evidence="7" key="1">
    <citation type="submission" date="2018-05" db="EMBL/GenBank/DDBJ databases">
        <title>Genome sequencing of Phenylobacterium sp. HYN0004.</title>
        <authorList>
            <person name="Yi H."/>
            <person name="Baek C."/>
        </authorList>
    </citation>
    <scope>NUCLEOTIDE SEQUENCE [LARGE SCALE GENOMIC DNA]</scope>
    <source>
        <strain evidence="7">HYN0004</strain>
    </source>
</reference>
<dbReference type="NCBIfam" id="NF008557">
    <property type="entry name" value="PRK11493.1"/>
    <property type="match status" value="1"/>
</dbReference>
<evidence type="ECO:0000256" key="2">
    <source>
        <dbReference type="ARBA" id="ARBA00022737"/>
    </source>
</evidence>
<evidence type="ECO:0000313" key="6">
    <source>
        <dbReference type="EMBL" id="AWM77434.1"/>
    </source>
</evidence>
<dbReference type="PROSITE" id="PS00683">
    <property type="entry name" value="RHODANESE_2"/>
    <property type="match status" value="1"/>
</dbReference>
<dbReference type="InterPro" id="IPR036873">
    <property type="entry name" value="Rhodanese-like_dom_sf"/>
</dbReference>
<accession>A0A2Z3I201</accession>
<dbReference type="AlphaFoldDB" id="A0A2Z3I201"/>
<dbReference type="Proteomes" id="UP000247763">
    <property type="component" value="Chromosome"/>
</dbReference>
<dbReference type="SMART" id="SM00450">
    <property type="entry name" value="RHOD"/>
    <property type="match status" value="2"/>
</dbReference>
<evidence type="ECO:0000313" key="7">
    <source>
        <dbReference type="Proteomes" id="UP000247763"/>
    </source>
</evidence>
<gene>
    <name evidence="6" type="ORF">HYN04_06450</name>
</gene>
<feature type="region of interest" description="Disordered" evidence="4">
    <location>
        <begin position="174"/>
        <end position="205"/>
    </location>
</feature>
<dbReference type="CDD" id="cd01448">
    <property type="entry name" value="TST_Repeat_1"/>
    <property type="match status" value="1"/>
</dbReference>
<dbReference type="InterPro" id="IPR001307">
    <property type="entry name" value="Thiosulphate_STrfase_CS"/>
</dbReference>
<dbReference type="PANTHER" id="PTHR11364">
    <property type="entry name" value="THIOSULFATE SULFERTANSFERASE"/>
    <property type="match status" value="1"/>
</dbReference>
<dbReference type="GO" id="GO:0004792">
    <property type="term" value="F:thiosulfate-cyanide sulfurtransferase activity"/>
    <property type="evidence" value="ECO:0007669"/>
    <property type="project" value="InterPro"/>
</dbReference>
<feature type="domain" description="Rhodanese" evidence="5">
    <location>
        <begin position="165"/>
        <end position="275"/>
    </location>
</feature>
<dbReference type="RefSeq" id="WP_110450001.1">
    <property type="nucleotide sequence ID" value="NZ_CP029479.1"/>
</dbReference>
<dbReference type="Gene3D" id="3.40.250.10">
    <property type="entry name" value="Rhodanese-like domain"/>
    <property type="match status" value="2"/>
</dbReference>
<evidence type="ECO:0000259" key="5">
    <source>
        <dbReference type="PROSITE" id="PS50206"/>
    </source>
</evidence>
<dbReference type="SUPFAM" id="SSF52821">
    <property type="entry name" value="Rhodanese/Cell cycle control phosphatase"/>
    <property type="match status" value="2"/>
</dbReference>
<dbReference type="EMBL" id="CP029479">
    <property type="protein sequence ID" value="AWM77434.1"/>
    <property type="molecule type" value="Genomic_DNA"/>
</dbReference>
<keyword evidence="7" id="KW-1185">Reference proteome</keyword>
<dbReference type="OrthoDB" id="9781034at2"/>
<evidence type="ECO:0000256" key="3">
    <source>
        <dbReference type="RuleBase" id="RU000507"/>
    </source>
</evidence>
<dbReference type="PROSITE" id="PS50206">
    <property type="entry name" value="RHODANESE_3"/>
    <property type="match status" value="2"/>
</dbReference>
<dbReference type="Pfam" id="PF00581">
    <property type="entry name" value="Rhodanese"/>
    <property type="match status" value="2"/>
</dbReference>
<organism evidence="6 7">
    <name type="scientific">Phenylobacterium parvum</name>
    <dbReference type="NCBI Taxonomy" id="2201350"/>
    <lineage>
        <taxon>Bacteria</taxon>
        <taxon>Pseudomonadati</taxon>
        <taxon>Pseudomonadota</taxon>
        <taxon>Alphaproteobacteria</taxon>
        <taxon>Caulobacterales</taxon>
        <taxon>Caulobacteraceae</taxon>
        <taxon>Phenylobacterium</taxon>
    </lineage>
</organism>
<name>A0A2Z3I201_9CAUL</name>
<sequence>MSDPSLISAVELEGRLGQDDLRVVDASWFLPAEGRSGRAEFEDMRIPGAVFFDIDAVSDPASGLPHMLPSPEAFAEAAGALGLAREARIVVYDSFGVRSSARAWWTLKVMGYPRVQVLDGGLPGWKAAGFPVDTAAPAPPRPAAVEARVSAERVRDLAAVRRALSDGSAQVVDARSAPRFRGEAPEPRPGLRSGHMPGSRNLPFDRLLTPEGRMKPAPALGEAFVEAGVDPARPVITTCGSGVTASVLALALEVLGHPAAVYDGSWAEWGGPEGGDVVTGDA</sequence>
<dbReference type="InterPro" id="IPR045078">
    <property type="entry name" value="TST/MPST-like"/>
</dbReference>
<proteinExistence type="predicted"/>
<dbReference type="FunFam" id="3.40.250.10:FF:000001">
    <property type="entry name" value="Sulfurtransferase"/>
    <property type="match status" value="1"/>
</dbReference>
<evidence type="ECO:0000256" key="1">
    <source>
        <dbReference type="ARBA" id="ARBA00022679"/>
    </source>
</evidence>
<keyword evidence="2" id="KW-0677">Repeat</keyword>
<keyword evidence="1 3" id="KW-0808">Transferase</keyword>
<dbReference type="InterPro" id="IPR001763">
    <property type="entry name" value="Rhodanese-like_dom"/>
</dbReference>
<evidence type="ECO:0000256" key="4">
    <source>
        <dbReference type="SAM" id="MobiDB-lite"/>
    </source>
</evidence>
<dbReference type="KEGG" id="phb:HYN04_06450"/>